<evidence type="ECO:0000313" key="3">
    <source>
        <dbReference type="EMBL" id="KUK82163.1"/>
    </source>
</evidence>
<dbReference type="Gene3D" id="3.90.1010.20">
    <property type="match status" value="1"/>
</dbReference>
<organism evidence="3 4">
    <name type="scientific">Mesotoga prima</name>
    <dbReference type="NCBI Taxonomy" id="1184387"/>
    <lineage>
        <taxon>Bacteria</taxon>
        <taxon>Thermotogati</taxon>
        <taxon>Thermotogota</taxon>
        <taxon>Thermotogae</taxon>
        <taxon>Kosmotogales</taxon>
        <taxon>Kosmotogaceae</taxon>
        <taxon>Mesotoga</taxon>
    </lineage>
</organism>
<evidence type="ECO:0000259" key="2">
    <source>
        <dbReference type="SMART" id="SM00900"/>
    </source>
</evidence>
<feature type="transmembrane region" description="Helical" evidence="1">
    <location>
        <begin position="6"/>
        <end position="24"/>
    </location>
</feature>
<dbReference type="SMART" id="SM00900">
    <property type="entry name" value="FMN_bind"/>
    <property type="match status" value="1"/>
</dbReference>
<evidence type="ECO:0000313" key="4">
    <source>
        <dbReference type="Proteomes" id="UP000054092"/>
    </source>
</evidence>
<gene>
    <name evidence="3" type="ORF">XD94_0141</name>
</gene>
<evidence type="ECO:0000256" key="1">
    <source>
        <dbReference type="SAM" id="Phobius"/>
    </source>
</evidence>
<dbReference type="GO" id="GO:0010181">
    <property type="term" value="F:FMN binding"/>
    <property type="evidence" value="ECO:0007669"/>
    <property type="project" value="InterPro"/>
</dbReference>
<dbReference type="Pfam" id="PF04205">
    <property type="entry name" value="FMN_bind"/>
    <property type="match status" value="1"/>
</dbReference>
<keyword evidence="1" id="KW-0812">Transmembrane</keyword>
<dbReference type="InterPro" id="IPR007329">
    <property type="entry name" value="FMN-bd"/>
</dbReference>
<dbReference type="Proteomes" id="UP000054092">
    <property type="component" value="Unassembled WGS sequence"/>
</dbReference>
<comment type="caution">
    <text evidence="3">The sequence shown here is derived from an EMBL/GenBank/DDBJ whole genome shotgun (WGS) entry which is preliminary data.</text>
</comment>
<dbReference type="AlphaFoldDB" id="A0A101HSH6"/>
<keyword evidence="1" id="KW-1133">Transmembrane helix</keyword>
<feature type="domain" description="FMN-binding" evidence="2">
    <location>
        <begin position="53"/>
        <end position="122"/>
    </location>
</feature>
<name>A0A101HSH6_9BACT</name>
<protein>
    <recommendedName>
        <fullName evidence="2">FMN-binding domain-containing protein</fullName>
    </recommendedName>
</protein>
<dbReference type="EMBL" id="LGGP01000012">
    <property type="protein sequence ID" value="KUK82163.1"/>
    <property type="molecule type" value="Genomic_DNA"/>
</dbReference>
<sequence length="124" mass="13523">MKYTISVSIFLALAMVIIGVVFNWQVNRPEKIPQINSQPFGNLEDGVYVGREGYVGLEVEILDGRIIEIRIVQNRSDRYARSAEALTERIVEAQSLDVDVITGATATSESIVAAVKAAIGGIED</sequence>
<dbReference type="PATRIC" id="fig|1184387.3.peg.434"/>
<accession>A0A101HSH6</accession>
<dbReference type="GO" id="GO:0016020">
    <property type="term" value="C:membrane"/>
    <property type="evidence" value="ECO:0007669"/>
    <property type="project" value="InterPro"/>
</dbReference>
<keyword evidence="1" id="KW-0472">Membrane</keyword>
<reference evidence="4" key="1">
    <citation type="journal article" date="2015" name="MBio">
        <title>Genome-Resolved Metagenomic Analysis Reveals Roles for Candidate Phyla and Other Microbial Community Members in Biogeochemical Transformations in Oil Reservoirs.</title>
        <authorList>
            <person name="Hu P."/>
            <person name="Tom L."/>
            <person name="Singh A."/>
            <person name="Thomas B.C."/>
            <person name="Baker B.J."/>
            <person name="Piceno Y.M."/>
            <person name="Andersen G.L."/>
            <person name="Banfield J.F."/>
        </authorList>
    </citation>
    <scope>NUCLEOTIDE SEQUENCE [LARGE SCALE GENOMIC DNA]</scope>
</reference>
<proteinExistence type="predicted"/>